<reference evidence="6" key="1">
    <citation type="submission" date="2016-09" db="EMBL/GenBank/DDBJ databases">
        <authorList>
            <consortium name="Pathogen Informatics"/>
            <person name="Sun Q."/>
            <person name="Inoue M."/>
        </authorList>
    </citation>
    <scope>NUCLEOTIDE SEQUENCE</scope>
</reference>
<feature type="compositionally biased region" description="Basic and acidic residues" evidence="3">
    <location>
        <begin position="461"/>
        <end position="471"/>
    </location>
</feature>
<keyword evidence="2" id="KW-0539">Nucleus</keyword>
<feature type="compositionally biased region" description="Low complexity" evidence="3">
    <location>
        <begin position="472"/>
        <end position="481"/>
    </location>
</feature>
<protein>
    <submittedName>
        <fullName evidence="6">JmjC domain containing protein</fullName>
    </submittedName>
</protein>
<dbReference type="PANTHER" id="PTHR10694">
    <property type="entry name" value="LYSINE-SPECIFIC DEMETHYLASE"/>
    <property type="match status" value="1"/>
</dbReference>
<dbReference type="InterPro" id="IPR004198">
    <property type="entry name" value="Znf_C5HC2"/>
</dbReference>
<proteinExistence type="predicted"/>
<evidence type="ECO:0000256" key="2">
    <source>
        <dbReference type="ARBA" id="ARBA00023242"/>
    </source>
</evidence>
<sequence length="1255" mass="149413">MDKKMNGIKQRKRNREFVLSCNDDDDVNYIDTRKNNNGYKNKADKKLINQKDLYQIKKVYDTRNKSFLKNNEINYENSEEDNCTYVENIFDEEEFEEWKNGKEKDDNDSELANELFDDPIRENINDIIGDLTNEMINDITNDISNDITNDITNEDELIDVSNNKYKKLVYKNGINDTNMNSKKCISMVSEFKGKYVLNKKLNNIQNEKNNEKNLERLPENLPLRHHARNIRNNNDNNDNNNIININNNNINIINNNNNNNYNNSNCCNNNCSYNYDDENIYKRIKEIPEINTTMEEMTNPMLFFEKYNYMGLKYGALKVIPPNFFSPQFNSYYLNIKFNIRRQMINELKNGKEFDHPDEYWTLYEMYKYNEMLQNKYLSSDNKFDLENIEKTYWDIINNKKNEDVISVYGADLPVKKNQPTCIFPNKYKSNMYMTKNNSNDILIKNEGNKKNKKYTINKNNEHKKNEEHNKNNNNNNNNNKYNSSVQNNIDEIIIDSDEDEHVKSVKTIACGQNKIKENSTKASYTISKEKVLQKDTNEIIEVINILDTDNEEDRCDNKIENDVMKSNGYNIKHYKNNTNYNIKECNNNNNNNNNNIYNDKRCGNNINNIIICKKNNNVRKDSNFLERKDNYFCEINDIISNISENMNIKSLPFVRGSMLRNIDILIEGVNIPWLYIGTLFSTFCWHTEDNYFASINYQHWGQPKIWYVIPPHYSDKVEDVIYEYLKENSKININNNTTTNNKGGASYMGGGRRRRGKYFRKRKFSMPSHSRNNRKSANVITNEKSIKSNTTNININSNNNNNNNNNFNNNNIIINNNNINNNNNYYYYNNRNNSLNLCNRNNLEDDYIYFEADKNNKYNFLNVNINDVDLIYTDPYLKYKIIDKEEINSKKENNKNKIYKLTIQIPVEVFLRNNIPVYKNIQRKNEFIFLWPKTFHGGFNSGYNCNEACNIAPTFWLFFGLQSYYNYKYYRNTCISIHFILFSNLLHFHEYNFSQLKHIIYSLKYILLDEYRFFCENQSIYIDLNLQHDVLLNKKIVNYSNFVSLDLVKIYYNFEKNKNSHFFQSVKSKLHFFYKDCDACNSPTFNSAVICPHSDDIVCIHCYDEHACNCKYRVVLKRYTLLEMMKILKLLIHYANKIKNSDEKEINFDDMPNYNSMKFFEEENSFKLFNLIRQNKKRNTPTIYADLENYCAKKLINIEKFKKTNNSQNNNIILDDYYTSVSHFKTKLTLKYFFLTYEEEKEENAMQILPKIVS</sequence>
<evidence type="ECO:0000259" key="5">
    <source>
        <dbReference type="PROSITE" id="PS51184"/>
    </source>
</evidence>
<evidence type="ECO:0000313" key="7">
    <source>
        <dbReference type="Proteomes" id="UP000831156"/>
    </source>
</evidence>
<dbReference type="InterPro" id="IPR003349">
    <property type="entry name" value="JmjN"/>
</dbReference>
<gene>
    <name evidence="6" type="ORF">PGABG01_0809800</name>
</gene>
<keyword evidence="7" id="KW-1185">Reference proteome</keyword>
<accession>A0ABY1UM12</accession>
<feature type="domain" description="JmjN" evidence="4">
    <location>
        <begin position="287"/>
        <end position="328"/>
    </location>
</feature>
<dbReference type="Pfam" id="PF02928">
    <property type="entry name" value="zf-C5HC2"/>
    <property type="match status" value="1"/>
</dbReference>
<feature type="region of interest" description="Disordered" evidence="3">
    <location>
        <begin position="461"/>
        <end position="484"/>
    </location>
</feature>
<dbReference type="Gene3D" id="2.60.120.650">
    <property type="entry name" value="Cupin"/>
    <property type="match status" value="3"/>
</dbReference>
<dbReference type="PROSITE" id="PS51184">
    <property type="entry name" value="JMJC"/>
    <property type="match status" value="1"/>
</dbReference>
<dbReference type="PANTHER" id="PTHR10694:SF113">
    <property type="entry name" value="PROTEIN JUMONJI"/>
    <property type="match status" value="1"/>
</dbReference>
<dbReference type="EMBL" id="LT969431">
    <property type="protein sequence ID" value="SOV13360.1"/>
    <property type="molecule type" value="Genomic_DNA"/>
</dbReference>
<dbReference type="SMART" id="SM00558">
    <property type="entry name" value="JmjC"/>
    <property type="match status" value="1"/>
</dbReference>
<evidence type="ECO:0000256" key="1">
    <source>
        <dbReference type="ARBA" id="ARBA00004123"/>
    </source>
</evidence>
<dbReference type="InterPro" id="IPR003347">
    <property type="entry name" value="JmjC_dom"/>
</dbReference>
<dbReference type="SUPFAM" id="SSF51197">
    <property type="entry name" value="Clavaminate synthase-like"/>
    <property type="match status" value="1"/>
</dbReference>
<dbReference type="PROSITE" id="PS51183">
    <property type="entry name" value="JMJN"/>
    <property type="match status" value="1"/>
</dbReference>
<evidence type="ECO:0000313" key="6">
    <source>
        <dbReference type="EMBL" id="SOV13360.1"/>
    </source>
</evidence>
<comment type="subcellular location">
    <subcellularLocation>
        <location evidence="1">Nucleus</location>
    </subcellularLocation>
</comment>
<dbReference type="Pfam" id="PF02373">
    <property type="entry name" value="JmjC"/>
    <property type="match status" value="2"/>
</dbReference>
<dbReference type="SMART" id="SM00545">
    <property type="entry name" value="JmjN"/>
    <property type="match status" value="1"/>
</dbReference>
<organism evidence="6 7">
    <name type="scientific">Plasmodium gaboni</name>
    <dbReference type="NCBI Taxonomy" id="647221"/>
    <lineage>
        <taxon>Eukaryota</taxon>
        <taxon>Sar</taxon>
        <taxon>Alveolata</taxon>
        <taxon>Apicomplexa</taxon>
        <taxon>Aconoidasida</taxon>
        <taxon>Haemosporida</taxon>
        <taxon>Plasmodiidae</taxon>
        <taxon>Plasmodium</taxon>
        <taxon>Plasmodium (Laverania)</taxon>
    </lineage>
</organism>
<name>A0ABY1UM12_9APIC</name>
<dbReference type="Proteomes" id="UP000831156">
    <property type="component" value="Chromosome 8"/>
</dbReference>
<evidence type="ECO:0000259" key="4">
    <source>
        <dbReference type="PROSITE" id="PS51183"/>
    </source>
</evidence>
<feature type="domain" description="JmjC" evidence="5">
    <location>
        <begin position="641"/>
        <end position="969"/>
    </location>
</feature>
<evidence type="ECO:0000256" key="3">
    <source>
        <dbReference type="SAM" id="MobiDB-lite"/>
    </source>
</evidence>